<evidence type="ECO:0000313" key="2">
    <source>
        <dbReference type="EMBL" id="JAA92181.1"/>
    </source>
</evidence>
<dbReference type="PANTHER" id="PTHR23059:SF4">
    <property type="entry name" value="ZINC FINGER TRAF-TYPE-CONTAINING PROTEIN 1"/>
    <property type="match status" value="1"/>
</dbReference>
<name>S4PHS2_9NEOP</name>
<accession>S4PHS2</accession>
<reference evidence="2" key="2">
    <citation type="submission" date="2013-05" db="EMBL/GenBank/DDBJ databases">
        <authorList>
            <person name="Carter J.-M."/>
            <person name="Baker S.C."/>
            <person name="Pink R."/>
            <person name="Carter D.R.F."/>
            <person name="Collins A."/>
            <person name="Tomlin J."/>
            <person name="Gibbs M."/>
            <person name="Breuker C.J."/>
        </authorList>
    </citation>
    <scope>NUCLEOTIDE SEQUENCE</scope>
    <source>
        <tissue evidence="2">Ovary</tissue>
    </source>
</reference>
<organism evidence="2">
    <name type="scientific">Pararge aegeria</name>
    <name type="common">speckled wood butterfly</name>
    <dbReference type="NCBI Taxonomy" id="116150"/>
    <lineage>
        <taxon>Eukaryota</taxon>
        <taxon>Metazoa</taxon>
        <taxon>Ecdysozoa</taxon>
        <taxon>Arthropoda</taxon>
        <taxon>Hexapoda</taxon>
        <taxon>Insecta</taxon>
        <taxon>Pterygota</taxon>
        <taxon>Neoptera</taxon>
        <taxon>Endopterygota</taxon>
        <taxon>Lepidoptera</taxon>
        <taxon>Glossata</taxon>
        <taxon>Ditrysia</taxon>
        <taxon>Papilionoidea</taxon>
        <taxon>Nymphalidae</taxon>
        <taxon>Satyrinae</taxon>
        <taxon>Satyrini</taxon>
        <taxon>Parargina</taxon>
        <taxon>Pararge</taxon>
    </lineage>
</organism>
<reference evidence="2" key="1">
    <citation type="journal article" date="2013" name="BMC Genomics">
        <title>Unscrambling butterfly oogenesis.</title>
        <authorList>
            <person name="Carter J.M."/>
            <person name="Baker S.C."/>
            <person name="Pink R."/>
            <person name="Carter D.R."/>
            <person name="Collins A."/>
            <person name="Tomlin J."/>
            <person name="Gibbs M."/>
            <person name="Breuker C.J."/>
        </authorList>
    </citation>
    <scope>NUCLEOTIDE SEQUENCE</scope>
    <source>
        <tissue evidence="2">Ovary</tissue>
    </source>
</reference>
<dbReference type="AlphaFoldDB" id="S4PHS2"/>
<dbReference type="GO" id="GO:0046872">
    <property type="term" value="F:metal ion binding"/>
    <property type="evidence" value="ECO:0007669"/>
    <property type="project" value="UniProtKB-KW"/>
</dbReference>
<evidence type="ECO:0000256" key="1">
    <source>
        <dbReference type="ARBA" id="ARBA00022723"/>
    </source>
</evidence>
<protein>
    <submittedName>
        <fullName evidence="2">Cysteine and histidine-rich protein 1-like protein</fullName>
    </submittedName>
</protein>
<dbReference type="PANTHER" id="PTHR23059">
    <property type="entry name" value="CYSTEINE AND HISTIDINE-RICH PROTEIN 1"/>
    <property type="match status" value="1"/>
</dbReference>
<proteinExistence type="predicted"/>
<dbReference type="InterPro" id="IPR013083">
    <property type="entry name" value="Znf_RING/FYVE/PHD"/>
</dbReference>
<keyword evidence="1" id="KW-0479">Metal-binding</keyword>
<dbReference type="GO" id="GO:0005634">
    <property type="term" value="C:nucleus"/>
    <property type="evidence" value="ECO:0007669"/>
    <property type="project" value="TreeGrafter"/>
</dbReference>
<dbReference type="EMBL" id="GAIX01000379">
    <property type="protein sequence ID" value="JAA92181.1"/>
    <property type="molecule type" value="Transcribed_RNA"/>
</dbReference>
<sequence>MCAPCFTHLLADARLRDESASCPNCRIEISKANASRNLAVEKAVSELPSACRHCTGVFPRHSLQHHEDQTCEQR</sequence>
<dbReference type="Gene3D" id="3.30.40.10">
    <property type="entry name" value="Zinc/RING finger domain, C3HC4 (zinc finger)"/>
    <property type="match status" value="1"/>
</dbReference>
<dbReference type="InterPro" id="IPR039338">
    <property type="entry name" value="ZFTRAF1"/>
</dbReference>